<dbReference type="GO" id="GO:0022857">
    <property type="term" value="F:transmembrane transporter activity"/>
    <property type="evidence" value="ECO:0007669"/>
    <property type="project" value="TreeGrafter"/>
</dbReference>
<evidence type="ECO:0008006" key="3">
    <source>
        <dbReference type="Google" id="ProtNLM"/>
    </source>
</evidence>
<sequence length="115" mass="12821">MWAREGLHRSGLAELVGRLHEPAAGLSLVWQRMLAVLRVLNGDPRVLFVGEPTTGLDEDDALRLLALLKEEAQRRAVLIALHNQRHVRFVADRAVLLAGGVVQEARATQAFFPRR</sequence>
<gene>
    <name evidence="1" type="ORF">C4900_12660</name>
</gene>
<accession>A0A368HDV9</accession>
<keyword evidence="2" id="KW-1185">Reference proteome</keyword>
<dbReference type="EMBL" id="PSYR01000002">
    <property type="protein sequence ID" value="RCN56625.1"/>
    <property type="molecule type" value="Genomic_DNA"/>
</dbReference>
<organism evidence="1 2">
    <name type="scientific">Acidiferrobacter thiooxydans</name>
    <dbReference type="NCBI Taxonomy" id="163359"/>
    <lineage>
        <taxon>Bacteria</taxon>
        <taxon>Pseudomonadati</taxon>
        <taxon>Pseudomonadota</taxon>
        <taxon>Gammaproteobacteria</taxon>
        <taxon>Acidiferrobacterales</taxon>
        <taxon>Acidiferrobacteraceae</taxon>
        <taxon>Acidiferrobacter</taxon>
    </lineage>
</organism>
<dbReference type="PANTHER" id="PTHR24220">
    <property type="entry name" value="IMPORT ATP-BINDING PROTEIN"/>
    <property type="match status" value="1"/>
</dbReference>
<dbReference type="PANTHER" id="PTHR24220:SF611">
    <property type="entry name" value="ATP-BINDING COMPONENT OF ABC TRANSPORTER-RELATED"/>
    <property type="match status" value="1"/>
</dbReference>
<dbReference type="InterPro" id="IPR027417">
    <property type="entry name" value="P-loop_NTPase"/>
</dbReference>
<dbReference type="AlphaFoldDB" id="A0A368HDV9"/>
<evidence type="ECO:0000313" key="1">
    <source>
        <dbReference type="EMBL" id="RCN56625.1"/>
    </source>
</evidence>
<comment type="caution">
    <text evidence="1">The sequence shown here is derived from an EMBL/GenBank/DDBJ whole genome shotgun (WGS) entry which is preliminary data.</text>
</comment>
<evidence type="ECO:0000313" key="2">
    <source>
        <dbReference type="Proteomes" id="UP000253250"/>
    </source>
</evidence>
<dbReference type="Gene3D" id="3.40.50.300">
    <property type="entry name" value="P-loop containing nucleotide triphosphate hydrolases"/>
    <property type="match status" value="1"/>
</dbReference>
<dbReference type="Proteomes" id="UP000253250">
    <property type="component" value="Unassembled WGS sequence"/>
</dbReference>
<dbReference type="GO" id="GO:0005886">
    <property type="term" value="C:plasma membrane"/>
    <property type="evidence" value="ECO:0007669"/>
    <property type="project" value="TreeGrafter"/>
</dbReference>
<protein>
    <recommendedName>
        <fullName evidence="3">ABC transporter domain-containing protein</fullName>
    </recommendedName>
</protein>
<dbReference type="InterPro" id="IPR015854">
    <property type="entry name" value="ABC_transpr_LolD-like"/>
</dbReference>
<reference evidence="1 2" key="1">
    <citation type="submission" date="2018-02" db="EMBL/GenBank/DDBJ databases">
        <title>Insights into the biology of acidophilic members of the Acidiferrobacteraceae family derived from comparative genomic analyses.</title>
        <authorList>
            <person name="Issotta F."/>
            <person name="Thyssen C."/>
            <person name="Mena C."/>
            <person name="Moya A."/>
            <person name="Bellenberg S."/>
            <person name="Sproer C."/>
            <person name="Covarrubias P.C."/>
            <person name="Sand W."/>
            <person name="Quatrini R."/>
            <person name="Vera M."/>
        </authorList>
    </citation>
    <scope>NUCLEOTIDE SEQUENCE [LARGE SCALE GENOMIC DNA]</scope>
    <source>
        <strain evidence="2">m-1</strain>
    </source>
</reference>
<dbReference type="SUPFAM" id="SSF52540">
    <property type="entry name" value="P-loop containing nucleoside triphosphate hydrolases"/>
    <property type="match status" value="1"/>
</dbReference>
<proteinExistence type="predicted"/>
<name>A0A368HDV9_9GAMM</name>